<dbReference type="OrthoDB" id="10356117at2759"/>
<organism evidence="1 2">
    <name type="scientific">Cryptococcus wingfieldii CBS 7118</name>
    <dbReference type="NCBI Taxonomy" id="1295528"/>
    <lineage>
        <taxon>Eukaryota</taxon>
        <taxon>Fungi</taxon>
        <taxon>Dikarya</taxon>
        <taxon>Basidiomycota</taxon>
        <taxon>Agaricomycotina</taxon>
        <taxon>Tremellomycetes</taxon>
        <taxon>Tremellales</taxon>
        <taxon>Cryptococcaceae</taxon>
        <taxon>Cryptococcus</taxon>
    </lineage>
</organism>
<accession>A0A1E3ICL3</accession>
<evidence type="ECO:0000313" key="1">
    <source>
        <dbReference type="EMBL" id="ODN85656.1"/>
    </source>
</evidence>
<comment type="caution">
    <text evidence="1">The sequence shown here is derived from an EMBL/GenBank/DDBJ whole genome shotgun (WGS) entry which is preliminary data.</text>
</comment>
<keyword evidence="2" id="KW-1185">Reference proteome</keyword>
<name>A0A1E3ICL3_9TREE</name>
<dbReference type="RefSeq" id="XP_019028517.1">
    <property type="nucleotide sequence ID" value="XM_019179479.1"/>
</dbReference>
<dbReference type="GeneID" id="30196696"/>
<evidence type="ECO:0000313" key="2">
    <source>
        <dbReference type="Proteomes" id="UP000094819"/>
    </source>
</evidence>
<dbReference type="AlphaFoldDB" id="A0A1E3ICL3"/>
<gene>
    <name evidence="1" type="ORF">L198_07485</name>
</gene>
<dbReference type="Proteomes" id="UP000094819">
    <property type="component" value="Unassembled WGS sequence"/>
</dbReference>
<protein>
    <submittedName>
        <fullName evidence="1">Uncharacterized protein</fullName>
    </submittedName>
</protein>
<reference evidence="1 2" key="1">
    <citation type="submission" date="2016-06" db="EMBL/GenBank/DDBJ databases">
        <title>Evolution of pathogenesis and genome organization in the Tremellales.</title>
        <authorList>
            <person name="Cuomo C."/>
            <person name="Litvintseva A."/>
            <person name="Heitman J."/>
            <person name="Chen Y."/>
            <person name="Sun S."/>
            <person name="Springer D."/>
            <person name="Dromer F."/>
            <person name="Young S."/>
            <person name="Zeng Q."/>
            <person name="Chapman S."/>
            <person name="Gujja S."/>
            <person name="Saif S."/>
            <person name="Birren B."/>
        </authorList>
    </citation>
    <scope>NUCLEOTIDE SEQUENCE [LARGE SCALE GENOMIC DNA]</scope>
    <source>
        <strain evidence="1 2">CBS 7118</strain>
    </source>
</reference>
<sequence>MPVSLLPPAIPSSPNSSSFIILPLPSNLPKYRKAAYANREEYITQFNTAYQKIMRQLDARRQLVEDEGVEEDSDDCSTNEEQEEILTRLSKCVHAMGRVAGREVIGQMCVCWLVEWYVYTARLLYTSVFLNMTPRDRVVLHPTLIDQVYQTVKEAESILADLNEMDLSNLPPSSRRGDKAWNPKALEGVFVRLMRRVDDFYMGGVHVSSTLSGSY</sequence>
<dbReference type="EMBL" id="AWGH01000035">
    <property type="protein sequence ID" value="ODN85656.1"/>
    <property type="molecule type" value="Genomic_DNA"/>
</dbReference>
<proteinExistence type="predicted"/>